<evidence type="ECO:0000256" key="1">
    <source>
        <dbReference type="ARBA" id="ARBA00022723"/>
    </source>
</evidence>
<evidence type="ECO:0000256" key="2">
    <source>
        <dbReference type="ARBA" id="ARBA00022737"/>
    </source>
</evidence>
<feature type="domain" description="Phorbol-ester/DAG-type" evidence="8">
    <location>
        <begin position="94"/>
        <end position="143"/>
    </location>
</feature>
<gene>
    <name evidence="9" type="ORF">OKIOD_LOCUS8011</name>
</gene>
<keyword evidence="6" id="KW-0175">Coiled coil</keyword>
<dbReference type="PROSITE" id="PS00479">
    <property type="entry name" value="ZF_DAG_PE_1"/>
    <property type="match status" value="1"/>
</dbReference>
<dbReference type="InterPro" id="IPR046349">
    <property type="entry name" value="C1-like_sf"/>
</dbReference>
<accession>A0ABN7SGN0</accession>
<comment type="similarity">
    <text evidence="5">Belongs to the DEF8 family.</text>
</comment>
<feature type="region of interest" description="Disordered" evidence="7">
    <location>
        <begin position="1"/>
        <end position="21"/>
    </location>
</feature>
<dbReference type="InterPro" id="IPR002219">
    <property type="entry name" value="PKC_DAG/PE"/>
</dbReference>
<dbReference type="EMBL" id="OU015569">
    <property type="protein sequence ID" value="CAG5099331.1"/>
    <property type="molecule type" value="Genomic_DNA"/>
</dbReference>
<feature type="coiled-coil region" evidence="6">
    <location>
        <begin position="43"/>
        <end position="82"/>
    </location>
</feature>
<name>A0ABN7SGN0_OIKDI</name>
<dbReference type="PROSITE" id="PS50081">
    <property type="entry name" value="ZF_DAG_PE_2"/>
    <property type="match status" value="1"/>
</dbReference>
<dbReference type="PANTHER" id="PTHR12326:SF3">
    <property type="entry name" value="DIFFERENTIALLY EXPRESSED IN FDCP 8 HOMOLOG"/>
    <property type="match status" value="1"/>
</dbReference>
<sequence>MRSRSSSVTTNNSGSALTNDEIGISESSGGLGLSRPQELKLAIECLKKRVVEAENMHQLEQKALLIEKLIELRTELEDLTSEKSSGVRITRKLGHEFTHLPKSSENYCEQCLGACWSSKNVAKCNFCGFFAHEKCLRSISKRCQGQGGNYVLDICPERGLHLQKYRCKDCRCKIAVNPTEAKKGTAEARLCSYSGFYFCAACHWNDTRVIPGRIVKNWDFVEYPVARSSFRYLRSAEKRVLINIEKENEQLYSFVEELQQIRKLRDDILRMKVYLSCCSDATEKRLLLRLQERQHFVESADDFTVQDLCDISSGTLIDTLAEIHADYAFHIKLDCLRCQAKGFICGICNNGNELFPFDAFVSNCGKCGAVYHKECFNPFSANAKCPRCERLAKKDREKTPSKPAPPPNTRGNPFIRVDDHLPSTGSPSFA</sequence>
<dbReference type="Gene3D" id="3.30.60.20">
    <property type="match status" value="1"/>
</dbReference>
<keyword evidence="3" id="KW-0863">Zinc-finger</keyword>
<evidence type="ECO:0000256" key="4">
    <source>
        <dbReference type="ARBA" id="ARBA00022833"/>
    </source>
</evidence>
<evidence type="ECO:0000256" key="7">
    <source>
        <dbReference type="SAM" id="MobiDB-lite"/>
    </source>
</evidence>
<protein>
    <submittedName>
        <fullName evidence="9">Oidioi.mRNA.OKI2018_I69.XSR.g16453.t1.cds</fullName>
    </submittedName>
</protein>
<dbReference type="SUPFAM" id="SSF57889">
    <property type="entry name" value="Cysteine-rich domain"/>
    <property type="match status" value="1"/>
</dbReference>
<evidence type="ECO:0000259" key="8">
    <source>
        <dbReference type="PROSITE" id="PS50081"/>
    </source>
</evidence>
<evidence type="ECO:0000256" key="6">
    <source>
        <dbReference type="SAM" id="Coils"/>
    </source>
</evidence>
<keyword evidence="2" id="KW-0677">Repeat</keyword>
<feature type="region of interest" description="Disordered" evidence="7">
    <location>
        <begin position="394"/>
        <end position="430"/>
    </location>
</feature>
<keyword evidence="4" id="KW-0862">Zinc</keyword>
<dbReference type="InterPro" id="IPR025258">
    <property type="entry name" value="RH_dom"/>
</dbReference>
<evidence type="ECO:0000313" key="10">
    <source>
        <dbReference type="Proteomes" id="UP001158576"/>
    </source>
</evidence>
<keyword evidence="1" id="KW-0479">Metal-binding</keyword>
<evidence type="ECO:0000256" key="5">
    <source>
        <dbReference type="ARBA" id="ARBA00029450"/>
    </source>
</evidence>
<keyword evidence="10" id="KW-1185">Reference proteome</keyword>
<proteinExistence type="inferred from homology"/>
<dbReference type="InterPro" id="IPR051366">
    <property type="entry name" value="DEF8"/>
</dbReference>
<organism evidence="9 10">
    <name type="scientific">Oikopleura dioica</name>
    <name type="common">Tunicate</name>
    <dbReference type="NCBI Taxonomy" id="34765"/>
    <lineage>
        <taxon>Eukaryota</taxon>
        <taxon>Metazoa</taxon>
        <taxon>Chordata</taxon>
        <taxon>Tunicata</taxon>
        <taxon>Appendicularia</taxon>
        <taxon>Copelata</taxon>
        <taxon>Oikopleuridae</taxon>
        <taxon>Oikopleura</taxon>
    </lineage>
</organism>
<reference evidence="9 10" key="1">
    <citation type="submission" date="2021-04" db="EMBL/GenBank/DDBJ databases">
        <authorList>
            <person name="Bliznina A."/>
        </authorList>
    </citation>
    <scope>NUCLEOTIDE SEQUENCE [LARGE SCALE GENOMIC DNA]</scope>
</reference>
<dbReference type="PANTHER" id="PTHR12326">
    <property type="entry name" value="PLECKSTRIN HOMOLOGY DOMAIN CONTAINING PROTEIN"/>
    <property type="match status" value="1"/>
</dbReference>
<dbReference type="Proteomes" id="UP001158576">
    <property type="component" value="Chromosome XSR"/>
</dbReference>
<evidence type="ECO:0000256" key="3">
    <source>
        <dbReference type="ARBA" id="ARBA00022771"/>
    </source>
</evidence>
<dbReference type="Pfam" id="PF13901">
    <property type="entry name" value="RH_dom"/>
    <property type="match status" value="1"/>
</dbReference>
<evidence type="ECO:0000313" key="9">
    <source>
        <dbReference type="EMBL" id="CAG5099331.1"/>
    </source>
</evidence>
<dbReference type="SMART" id="SM01175">
    <property type="entry name" value="DUF4206"/>
    <property type="match status" value="1"/>
</dbReference>